<dbReference type="Proteomes" id="UP001153069">
    <property type="component" value="Unassembled WGS sequence"/>
</dbReference>
<keyword evidence="7" id="KW-0735">Signal-anchor</keyword>
<dbReference type="Gene3D" id="3.90.550.10">
    <property type="entry name" value="Spore Coat Polysaccharide Biosynthesis Protein SpsA, Chain A"/>
    <property type="match status" value="1"/>
</dbReference>
<keyword evidence="9" id="KW-0472">Membrane</keyword>
<dbReference type="GO" id="GO:0005975">
    <property type="term" value="P:carbohydrate metabolic process"/>
    <property type="evidence" value="ECO:0007669"/>
    <property type="project" value="InterPro"/>
</dbReference>
<comment type="caution">
    <text evidence="15">The sequence shown here is derived from an EMBL/GenBank/DDBJ whole genome shotgun (WGS) entry which is preliminary data.</text>
</comment>
<evidence type="ECO:0000256" key="3">
    <source>
        <dbReference type="ARBA" id="ARBA00005735"/>
    </source>
</evidence>
<keyword evidence="6" id="KW-0812">Transmembrane</keyword>
<protein>
    <submittedName>
        <fullName evidence="15">Beta-1,4-galactosyltransferase 3</fullName>
    </submittedName>
</protein>
<dbReference type="GO" id="GO:0008378">
    <property type="term" value="F:galactosyltransferase activity"/>
    <property type="evidence" value="ECO:0007669"/>
    <property type="project" value="TreeGrafter"/>
</dbReference>
<dbReference type="AlphaFoldDB" id="A0A9N8EQR9"/>
<keyword evidence="12" id="KW-0732">Signal</keyword>
<dbReference type="EMBL" id="CAICTM010001684">
    <property type="protein sequence ID" value="CAB9525512.1"/>
    <property type="molecule type" value="Genomic_DNA"/>
</dbReference>
<evidence type="ECO:0000259" key="13">
    <source>
        <dbReference type="Pfam" id="PF02709"/>
    </source>
</evidence>
<dbReference type="InterPro" id="IPR003859">
    <property type="entry name" value="Galactosyl_T"/>
</dbReference>
<evidence type="ECO:0000256" key="12">
    <source>
        <dbReference type="SAM" id="SignalP"/>
    </source>
</evidence>
<feature type="region of interest" description="Disordered" evidence="11">
    <location>
        <begin position="47"/>
        <end position="74"/>
    </location>
</feature>
<dbReference type="SUPFAM" id="SSF53448">
    <property type="entry name" value="Nucleotide-diphospho-sugar transferases"/>
    <property type="match status" value="1"/>
</dbReference>
<accession>A0A9N8EQR9</accession>
<organism evidence="15 16">
    <name type="scientific">Seminavis robusta</name>
    <dbReference type="NCBI Taxonomy" id="568900"/>
    <lineage>
        <taxon>Eukaryota</taxon>
        <taxon>Sar</taxon>
        <taxon>Stramenopiles</taxon>
        <taxon>Ochrophyta</taxon>
        <taxon>Bacillariophyta</taxon>
        <taxon>Bacillariophyceae</taxon>
        <taxon>Bacillariophycidae</taxon>
        <taxon>Naviculales</taxon>
        <taxon>Naviculaceae</taxon>
        <taxon>Seminavis</taxon>
    </lineage>
</organism>
<comment type="subcellular location">
    <subcellularLocation>
        <location evidence="1">Membrane</location>
        <topology evidence="1">Single-pass type II membrane protein</topology>
    </subcellularLocation>
</comment>
<reference evidence="15" key="1">
    <citation type="submission" date="2020-06" db="EMBL/GenBank/DDBJ databases">
        <authorList>
            <consortium name="Plant Systems Biology data submission"/>
        </authorList>
    </citation>
    <scope>NUCLEOTIDE SEQUENCE</scope>
    <source>
        <strain evidence="15">D6</strain>
    </source>
</reference>
<dbReference type="OrthoDB" id="10038994at2759"/>
<feature type="chain" id="PRO_5040295321" evidence="12">
    <location>
        <begin position="19"/>
        <end position="962"/>
    </location>
</feature>
<evidence type="ECO:0000256" key="7">
    <source>
        <dbReference type="ARBA" id="ARBA00022968"/>
    </source>
</evidence>
<dbReference type="PANTHER" id="PTHR19300:SF57">
    <property type="entry name" value="BETA-1,4-N-ACETYLGALACTOSAMINYLTRANSFERASE"/>
    <property type="match status" value="1"/>
</dbReference>
<keyword evidence="10" id="KW-0325">Glycoprotein</keyword>
<feature type="signal peptide" evidence="12">
    <location>
        <begin position="1"/>
        <end position="18"/>
    </location>
</feature>
<dbReference type="InterPro" id="IPR027791">
    <property type="entry name" value="Galactosyl_T_C"/>
</dbReference>
<evidence type="ECO:0000313" key="16">
    <source>
        <dbReference type="Proteomes" id="UP001153069"/>
    </source>
</evidence>
<keyword evidence="16" id="KW-1185">Reference proteome</keyword>
<feature type="domain" description="Galactosyltransferase C-terminal" evidence="13">
    <location>
        <begin position="214"/>
        <end position="271"/>
    </location>
</feature>
<evidence type="ECO:0000256" key="5">
    <source>
        <dbReference type="ARBA" id="ARBA00022679"/>
    </source>
</evidence>
<evidence type="ECO:0000256" key="9">
    <source>
        <dbReference type="ARBA" id="ARBA00023136"/>
    </source>
</evidence>
<dbReference type="GO" id="GO:0016020">
    <property type="term" value="C:membrane"/>
    <property type="evidence" value="ECO:0007669"/>
    <property type="project" value="UniProtKB-SubCell"/>
</dbReference>
<evidence type="ECO:0000313" key="15">
    <source>
        <dbReference type="EMBL" id="CAB9525512.1"/>
    </source>
</evidence>
<gene>
    <name evidence="15" type="ORF">SEMRO_1686_G291180.1</name>
</gene>
<name>A0A9N8EQR9_9STRA</name>
<keyword evidence="5" id="KW-0808">Transferase</keyword>
<dbReference type="SUPFAM" id="SSF52540">
    <property type="entry name" value="P-loop containing nucleoside triphosphate hydrolases"/>
    <property type="match status" value="1"/>
</dbReference>
<dbReference type="PANTHER" id="PTHR19300">
    <property type="entry name" value="BETA-1,4-GALACTOSYLTRANSFERASE"/>
    <property type="match status" value="1"/>
</dbReference>
<dbReference type="Pfam" id="PF13733">
    <property type="entry name" value="Glyco_transf_7N"/>
    <property type="match status" value="1"/>
</dbReference>
<dbReference type="GO" id="GO:0005794">
    <property type="term" value="C:Golgi apparatus"/>
    <property type="evidence" value="ECO:0007669"/>
    <property type="project" value="TreeGrafter"/>
</dbReference>
<dbReference type="Pfam" id="PF02709">
    <property type="entry name" value="Glyco_transf_7C"/>
    <property type="match status" value="1"/>
</dbReference>
<dbReference type="InterPro" id="IPR027417">
    <property type="entry name" value="P-loop_NTPase"/>
</dbReference>
<sequence length="962" mass="111096">MPSLRHLVPLGVLVVTLSNLFHQKDVFNSWGSFWSLEELDFVQDNNNNNDMTSNADTASTTVVEHQSVERRRRRRNRILSSPIDSFYFERSPSHWLLNSSSSSSDTSSSSQPHHHHQHHAIVIPYRARQYHLQEFLKYMNPYLATHFPNDTFSLWILEQDDSEPFNRAWLANVGLREILRHSPTTQCVIFHDVDLIPSAKKVVPYTTCHVPLQLGSELQHYDWTFPYPTYTGGITSMSLSHWQLVNGLSNDYIGWGGEDDDLYHRLRMCGLLQQSKQPGYWHAPVPHRPPKGHGTFTTISEKKEHHTQTKSEGQISNARDLIREMYHNSDRWRYDGLNDVYYSVTGRSVTRPSTKGFEAIHHIQVIPQKSYPTTANRSTSSSTLNGPLSFTKENATTTKLLAPIQRIPVTPVLEFVPIPGVTDLLTGMAAKAGIVWGACHYLLPGDSLLEDDENETVCPSGSGDFRYDTQWQATYTQFETPWLLPHRQIVFNPLEGTQRFTVVRNPYERAIEWFLQKRRQFTDDHDTKDVKASLNAFLQQHMTELPLQRDYVYSTANANPKQGKKPKQYIHHVLRYERLVDDLRPLLSRYEYLEARLDVESLQKRWNNSTLQSSSLVRVEDLSDATMDALNQHFDLDFSRFGYSKQQHSGGNGTLLKVQHALLRPKKKIALAPLQLVDIPFSGGEFLTRAAARVGIEWGACHYDALDECPQDTSGAFRDIGVYQGCFHEGQTPWLIPNKNQQFVFKTPHTTTFAVVRHPYNRAIDFYRHFYDEQQQRGENTEAALAWLKYPQDWNGTVPPAQVATYLIGREDPKKLNMFLQNAIVNMHRPHKHTPVSLPKQTWYMYGKGVDRVIRYESLIPDMKKLLVEFNMTTLLPELNKATHRVPTGVRWLDMPDLDNVTIDMVNRHYGVTDFKRWYDKSQRTVHVSTDGFWNRSQYIHPALHSNTKYMSKVLLKLKKRG</sequence>
<dbReference type="InterPro" id="IPR027995">
    <property type="entry name" value="Galactosyl_T_N"/>
</dbReference>
<feature type="domain" description="Galactosyltransferase N-terminal" evidence="14">
    <location>
        <begin position="115"/>
        <end position="201"/>
    </location>
</feature>
<dbReference type="PRINTS" id="PR02050">
    <property type="entry name" value="B14GALTRFASE"/>
</dbReference>
<evidence type="ECO:0000259" key="14">
    <source>
        <dbReference type="Pfam" id="PF13733"/>
    </source>
</evidence>
<comment type="pathway">
    <text evidence="2">Protein modification; protein glycosylation.</text>
</comment>
<keyword evidence="8" id="KW-1133">Transmembrane helix</keyword>
<proteinExistence type="inferred from homology"/>
<evidence type="ECO:0000256" key="6">
    <source>
        <dbReference type="ARBA" id="ARBA00022692"/>
    </source>
</evidence>
<evidence type="ECO:0000256" key="8">
    <source>
        <dbReference type="ARBA" id="ARBA00022989"/>
    </source>
</evidence>
<evidence type="ECO:0000256" key="4">
    <source>
        <dbReference type="ARBA" id="ARBA00022676"/>
    </source>
</evidence>
<keyword evidence="4" id="KW-0328">Glycosyltransferase</keyword>
<evidence type="ECO:0000256" key="2">
    <source>
        <dbReference type="ARBA" id="ARBA00004922"/>
    </source>
</evidence>
<comment type="similarity">
    <text evidence="3">Belongs to the glycosyltransferase 7 family.</text>
</comment>
<dbReference type="InterPro" id="IPR029044">
    <property type="entry name" value="Nucleotide-diphossugar_trans"/>
</dbReference>
<feature type="compositionally biased region" description="Polar residues" evidence="11">
    <location>
        <begin position="51"/>
        <end position="64"/>
    </location>
</feature>
<evidence type="ECO:0000256" key="11">
    <source>
        <dbReference type="SAM" id="MobiDB-lite"/>
    </source>
</evidence>
<evidence type="ECO:0000256" key="10">
    <source>
        <dbReference type="ARBA" id="ARBA00023180"/>
    </source>
</evidence>
<evidence type="ECO:0000256" key="1">
    <source>
        <dbReference type="ARBA" id="ARBA00004606"/>
    </source>
</evidence>